<feature type="region of interest" description="Disordered" evidence="1">
    <location>
        <begin position="92"/>
        <end position="111"/>
    </location>
</feature>
<organism evidence="2 3">
    <name type="scientific">Sorghum bicolor</name>
    <name type="common">Sorghum</name>
    <name type="synonym">Sorghum vulgare</name>
    <dbReference type="NCBI Taxonomy" id="4558"/>
    <lineage>
        <taxon>Eukaryota</taxon>
        <taxon>Viridiplantae</taxon>
        <taxon>Streptophyta</taxon>
        <taxon>Embryophyta</taxon>
        <taxon>Tracheophyta</taxon>
        <taxon>Spermatophyta</taxon>
        <taxon>Magnoliopsida</taxon>
        <taxon>Liliopsida</taxon>
        <taxon>Poales</taxon>
        <taxon>Poaceae</taxon>
        <taxon>PACMAD clade</taxon>
        <taxon>Panicoideae</taxon>
        <taxon>Andropogonodae</taxon>
        <taxon>Andropogoneae</taxon>
        <taxon>Sorghinae</taxon>
        <taxon>Sorghum</taxon>
    </lineage>
</organism>
<evidence type="ECO:0000313" key="3">
    <source>
        <dbReference type="Proteomes" id="UP000000768"/>
    </source>
</evidence>
<evidence type="ECO:0000313" key="2">
    <source>
        <dbReference type="EMBL" id="KXG26967.1"/>
    </source>
</evidence>
<accession>A0A1B6PMR9</accession>
<dbReference type="Gramene" id="KXG26967">
    <property type="protein sequence ID" value="KXG26967"/>
    <property type="gene ID" value="SORBI_3006G187700"/>
</dbReference>
<dbReference type="Proteomes" id="UP000000768">
    <property type="component" value="Chromosome 6"/>
</dbReference>
<dbReference type="InParanoid" id="A0A1B6PMR9"/>
<reference evidence="3" key="2">
    <citation type="journal article" date="2018" name="Plant J.">
        <title>The Sorghum bicolor reference genome: improved assembly, gene annotations, a transcriptome atlas, and signatures of genome organization.</title>
        <authorList>
            <person name="McCormick R.F."/>
            <person name="Truong S.K."/>
            <person name="Sreedasyam A."/>
            <person name="Jenkins J."/>
            <person name="Shu S."/>
            <person name="Sims D."/>
            <person name="Kennedy M."/>
            <person name="Amirebrahimi M."/>
            <person name="Weers B.D."/>
            <person name="McKinley B."/>
            <person name="Mattison A."/>
            <person name="Morishige D.T."/>
            <person name="Grimwood J."/>
            <person name="Schmutz J."/>
            <person name="Mullet J.E."/>
        </authorList>
    </citation>
    <scope>NUCLEOTIDE SEQUENCE [LARGE SCALE GENOMIC DNA]</scope>
    <source>
        <strain evidence="3">cv. BTx623</strain>
    </source>
</reference>
<evidence type="ECO:0000256" key="1">
    <source>
        <dbReference type="SAM" id="MobiDB-lite"/>
    </source>
</evidence>
<sequence length="111" mass="11522">MFNGLAQGPLFLCPAHRTSQRMHGPFCGCSCIGAEHHLALPVASSPSASDRPIRFGKARTSTSSPESGKAMGFAANSKTKDMNNQASTAINSQARAGAVLPDHSSYCGQGD</sequence>
<reference evidence="2 3" key="1">
    <citation type="journal article" date="2009" name="Nature">
        <title>The Sorghum bicolor genome and the diversification of grasses.</title>
        <authorList>
            <person name="Paterson A.H."/>
            <person name="Bowers J.E."/>
            <person name="Bruggmann R."/>
            <person name="Dubchak I."/>
            <person name="Grimwood J."/>
            <person name="Gundlach H."/>
            <person name="Haberer G."/>
            <person name="Hellsten U."/>
            <person name="Mitros T."/>
            <person name="Poliakov A."/>
            <person name="Schmutz J."/>
            <person name="Spannagl M."/>
            <person name="Tang H."/>
            <person name="Wang X."/>
            <person name="Wicker T."/>
            <person name="Bharti A.K."/>
            <person name="Chapman J."/>
            <person name="Feltus F.A."/>
            <person name="Gowik U."/>
            <person name="Grigoriev I.V."/>
            <person name="Lyons E."/>
            <person name="Maher C.A."/>
            <person name="Martis M."/>
            <person name="Narechania A."/>
            <person name="Otillar R.P."/>
            <person name="Penning B.W."/>
            <person name="Salamov A.A."/>
            <person name="Wang Y."/>
            <person name="Zhang L."/>
            <person name="Carpita N.C."/>
            <person name="Freeling M."/>
            <person name="Gingle A.R."/>
            <person name="Hash C.T."/>
            <person name="Keller B."/>
            <person name="Klein P."/>
            <person name="Kresovich S."/>
            <person name="McCann M.C."/>
            <person name="Ming R."/>
            <person name="Peterson D.G."/>
            <person name="Mehboob-ur-Rahman"/>
            <person name="Ware D."/>
            <person name="Westhoff P."/>
            <person name="Mayer K.F."/>
            <person name="Messing J."/>
            <person name="Rokhsar D.S."/>
        </authorList>
    </citation>
    <scope>NUCLEOTIDE SEQUENCE [LARGE SCALE GENOMIC DNA]</scope>
    <source>
        <strain evidence="3">cv. BTx623</strain>
    </source>
</reference>
<dbReference type="EMBL" id="CM000765">
    <property type="protein sequence ID" value="KXG26967.1"/>
    <property type="molecule type" value="Genomic_DNA"/>
</dbReference>
<proteinExistence type="predicted"/>
<dbReference type="AlphaFoldDB" id="A0A1B6PMR9"/>
<protein>
    <submittedName>
        <fullName evidence="2">Uncharacterized protein</fullName>
    </submittedName>
</protein>
<gene>
    <name evidence="2" type="ORF">SORBI_3006G187700</name>
</gene>
<feature type="region of interest" description="Disordered" evidence="1">
    <location>
        <begin position="43"/>
        <end position="72"/>
    </location>
</feature>
<keyword evidence="3" id="KW-1185">Reference proteome</keyword>
<name>A0A1B6PMR9_SORBI</name>